<dbReference type="EMBL" id="AOMD01000015">
    <property type="protein sequence ID" value="EMA46084.1"/>
    <property type="molecule type" value="Genomic_DNA"/>
</dbReference>
<gene>
    <name evidence="4" type="ORF">C449_05247</name>
</gene>
<dbReference type="PANTHER" id="PTHR43630">
    <property type="entry name" value="POLY-BETA-1,6-N-ACETYL-D-GLUCOSAMINE SYNTHASE"/>
    <property type="match status" value="1"/>
</dbReference>
<dbReference type="PANTHER" id="PTHR43630:SF1">
    <property type="entry name" value="POLY-BETA-1,6-N-ACETYL-D-GLUCOSAMINE SYNTHASE"/>
    <property type="match status" value="1"/>
</dbReference>
<keyword evidence="1" id="KW-0328">Glycosyltransferase</keyword>
<dbReference type="Proteomes" id="UP000011669">
    <property type="component" value="Unassembled WGS sequence"/>
</dbReference>
<dbReference type="GO" id="GO:0016757">
    <property type="term" value="F:glycosyltransferase activity"/>
    <property type="evidence" value="ECO:0007669"/>
    <property type="project" value="UniProtKB-KW"/>
</dbReference>
<organism evidence="4 5">
    <name type="scientific">Halococcus saccharolyticus DSM 5350</name>
    <dbReference type="NCBI Taxonomy" id="1227455"/>
    <lineage>
        <taxon>Archaea</taxon>
        <taxon>Methanobacteriati</taxon>
        <taxon>Methanobacteriota</taxon>
        <taxon>Stenosarchaea group</taxon>
        <taxon>Halobacteria</taxon>
        <taxon>Halobacteriales</taxon>
        <taxon>Halococcaceae</taxon>
        <taxon>Halococcus</taxon>
    </lineage>
</organism>
<dbReference type="SUPFAM" id="SSF53448">
    <property type="entry name" value="Nucleotide-diphospho-sugar transferases"/>
    <property type="match status" value="1"/>
</dbReference>
<comment type="caution">
    <text evidence="4">The sequence shown here is derived from an EMBL/GenBank/DDBJ whole genome shotgun (WGS) entry which is preliminary data.</text>
</comment>
<evidence type="ECO:0000313" key="5">
    <source>
        <dbReference type="Proteomes" id="UP000011669"/>
    </source>
</evidence>
<dbReference type="Pfam" id="PF13632">
    <property type="entry name" value="Glyco_trans_2_3"/>
    <property type="match status" value="1"/>
</dbReference>
<dbReference type="InParanoid" id="M0MMX2"/>
<protein>
    <submittedName>
        <fullName evidence="4">Glycosyl transferase family 2</fullName>
    </submittedName>
</protein>
<reference evidence="4 5" key="1">
    <citation type="journal article" date="2014" name="PLoS Genet.">
        <title>Phylogenetically driven sequencing of extremely halophilic archaea reveals strategies for static and dynamic osmo-response.</title>
        <authorList>
            <person name="Becker E.A."/>
            <person name="Seitzer P.M."/>
            <person name="Tritt A."/>
            <person name="Larsen D."/>
            <person name="Krusor M."/>
            <person name="Yao A.I."/>
            <person name="Wu D."/>
            <person name="Madern D."/>
            <person name="Eisen J.A."/>
            <person name="Darling A.E."/>
            <person name="Facciotti M.T."/>
        </authorList>
    </citation>
    <scope>NUCLEOTIDE SEQUENCE [LARGE SCALE GENOMIC DNA]</scope>
    <source>
        <strain evidence="4 5">DSM 5350</strain>
    </source>
</reference>
<evidence type="ECO:0000256" key="1">
    <source>
        <dbReference type="ARBA" id="ARBA00022676"/>
    </source>
</evidence>
<sequence length="189" mass="21210">MAEVDLPRGLLARLQVPEYLRAFYSGRLGYVRFRGVLLLSGAFGVFRTDIVREIGGFSTDNITEDFELVMRLHRRLTDTDRDYRISFVPEPIVWTEVPTSLAGVRGQRSRWYRGLLQTIRRYRHMIGNPTYGRAGWFMLPVFVLAELIGPLVEGSVTLSSASGSLASLAWSSLRPTFCLQSGSASCSRG</sequence>
<dbReference type="STRING" id="1227455.C449_05247"/>
<dbReference type="InterPro" id="IPR001173">
    <property type="entry name" value="Glyco_trans_2-like"/>
</dbReference>
<dbReference type="Gene3D" id="3.90.550.10">
    <property type="entry name" value="Spore Coat Polysaccharide Biosynthesis Protein SpsA, Chain A"/>
    <property type="match status" value="1"/>
</dbReference>
<evidence type="ECO:0000259" key="3">
    <source>
        <dbReference type="Pfam" id="PF13632"/>
    </source>
</evidence>
<dbReference type="RefSeq" id="WP_006076906.1">
    <property type="nucleotide sequence ID" value="NZ_AOMD01000015.1"/>
</dbReference>
<proteinExistence type="predicted"/>
<accession>M0MMX2</accession>
<name>M0MMX2_9EURY</name>
<dbReference type="PATRIC" id="fig|1227455.4.peg.1066"/>
<dbReference type="InterPro" id="IPR029044">
    <property type="entry name" value="Nucleotide-diphossugar_trans"/>
</dbReference>
<keyword evidence="5" id="KW-1185">Reference proteome</keyword>
<evidence type="ECO:0000256" key="2">
    <source>
        <dbReference type="ARBA" id="ARBA00022679"/>
    </source>
</evidence>
<feature type="domain" description="Glycosyltransferase 2-like" evidence="3">
    <location>
        <begin position="21"/>
        <end position="150"/>
    </location>
</feature>
<evidence type="ECO:0000313" key="4">
    <source>
        <dbReference type="EMBL" id="EMA46084.1"/>
    </source>
</evidence>
<keyword evidence="2 4" id="KW-0808">Transferase</keyword>
<dbReference type="AlphaFoldDB" id="M0MMX2"/>